<reference evidence="2 3" key="1">
    <citation type="journal article" date="2015" name="Nature">
        <title>rRNA introns, odd ribosomes, and small enigmatic genomes across a large radiation of phyla.</title>
        <authorList>
            <person name="Brown C.T."/>
            <person name="Hug L.A."/>
            <person name="Thomas B.C."/>
            <person name="Sharon I."/>
            <person name="Castelle C.J."/>
            <person name="Singh A."/>
            <person name="Wilkins M.J."/>
            <person name="Williams K.H."/>
            <person name="Banfield J.F."/>
        </authorList>
    </citation>
    <scope>NUCLEOTIDE SEQUENCE [LARGE SCALE GENOMIC DNA]</scope>
</reference>
<dbReference type="AlphaFoldDB" id="A0A0G0K849"/>
<dbReference type="EMBL" id="LBUZ01000003">
    <property type="protein sequence ID" value="KKQ75843.1"/>
    <property type="molecule type" value="Genomic_DNA"/>
</dbReference>
<feature type="region of interest" description="Disordered" evidence="1">
    <location>
        <begin position="1"/>
        <end position="22"/>
    </location>
</feature>
<evidence type="ECO:0000256" key="1">
    <source>
        <dbReference type="SAM" id="MobiDB-lite"/>
    </source>
</evidence>
<accession>A0A0G0K849</accession>
<evidence type="ECO:0000313" key="3">
    <source>
        <dbReference type="Proteomes" id="UP000034181"/>
    </source>
</evidence>
<evidence type="ECO:0000313" key="2">
    <source>
        <dbReference type="EMBL" id="KKQ75843.1"/>
    </source>
</evidence>
<feature type="non-terminal residue" evidence="2">
    <location>
        <position position="22"/>
    </location>
</feature>
<name>A0A0G0K849_9BACT</name>
<organism evidence="2 3">
    <name type="scientific">Candidatus Woesebacteria bacterium GW2011_GWB1_38_5b</name>
    <dbReference type="NCBI Taxonomy" id="1618569"/>
    <lineage>
        <taxon>Bacteria</taxon>
        <taxon>Candidatus Woeseibacteriota</taxon>
    </lineage>
</organism>
<dbReference type="Proteomes" id="UP000034181">
    <property type="component" value="Unassembled WGS sequence"/>
</dbReference>
<gene>
    <name evidence="2" type="ORF">US96_C0003G0001</name>
</gene>
<protein>
    <submittedName>
        <fullName evidence="2">Uncharacterized protein</fullName>
    </submittedName>
</protein>
<proteinExistence type="predicted"/>
<sequence length="22" mass="2514">MKKGPDTPKGFRDITPEIAKKR</sequence>
<comment type="caution">
    <text evidence="2">The sequence shown here is derived from an EMBL/GenBank/DDBJ whole genome shotgun (WGS) entry which is preliminary data.</text>
</comment>